<dbReference type="PANTHER" id="PTHR10209:SF874">
    <property type="entry name" value="2-OXOGLUTARATE (2OG) AND FE(II)-DEPENDENT OXYGENASE SUPERFAMILY PROTEIN"/>
    <property type="match status" value="1"/>
</dbReference>
<keyword evidence="3" id="KW-0560">Oxidoreductase</keyword>
<evidence type="ECO:0000256" key="4">
    <source>
        <dbReference type="ARBA" id="ARBA00023004"/>
    </source>
</evidence>
<dbReference type="OMA" id="HQPDPKC"/>
<dbReference type="GO" id="GO:0016491">
    <property type="term" value="F:oxidoreductase activity"/>
    <property type="evidence" value="ECO:0007669"/>
    <property type="project" value="UniProtKB-KW"/>
</dbReference>
<keyword evidence="4" id="KW-0408">Iron</keyword>
<dbReference type="InterPro" id="IPR044861">
    <property type="entry name" value="IPNS-like_FE2OG_OXY"/>
</dbReference>
<evidence type="ECO:0000313" key="6">
    <source>
        <dbReference type="EMBL" id="KCV71649.1"/>
    </source>
</evidence>
<dbReference type="PANTHER" id="PTHR10209">
    <property type="entry name" value="OXIDOREDUCTASE, 2OG-FE II OXYGENASE FAMILY PROTEIN"/>
    <property type="match status" value="1"/>
</dbReference>
<organism evidence="6">
    <name type="scientific">Fonticula alba</name>
    <name type="common">Slime mold</name>
    <dbReference type="NCBI Taxonomy" id="691883"/>
    <lineage>
        <taxon>Eukaryota</taxon>
        <taxon>Rotosphaerida</taxon>
        <taxon>Fonticulaceae</taxon>
        <taxon>Fonticula</taxon>
    </lineage>
</organism>
<evidence type="ECO:0000259" key="5">
    <source>
        <dbReference type="Pfam" id="PF03171"/>
    </source>
</evidence>
<dbReference type="EMBL" id="KB932202">
    <property type="protein sequence ID" value="KCV71649.1"/>
    <property type="molecule type" value="Genomic_DNA"/>
</dbReference>
<reference evidence="6" key="1">
    <citation type="submission" date="2013-04" db="EMBL/GenBank/DDBJ databases">
        <title>The Genome Sequence of Fonticula alba ATCC 38817.</title>
        <authorList>
            <consortium name="The Broad Institute Genomics Platform"/>
            <person name="Russ C."/>
            <person name="Cuomo C."/>
            <person name="Burger G."/>
            <person name="Gray M.W."/>
            <person name="Holland P.W.H."/>
            <person name="King N."/>
            <person name="Lang F.B.F."/>
            <person name="Roger A.J."/>
            <person name="Ruiz-Trillo I."/>
            <person name="Brown M."/>
            <person name="Walker B."/>
            <person name="Young S."/>
            <person name="Zeng Q."/>
            <person name="Gargeya S."/>
            <person name="Fitzgerald M."/>
            <person name="Haas B."/>
            <person name="Abouelleil A."/>
            <person name="Allen A.W."/>
            <person name="Alvarado L."/>
            <person name="Arachchi H.M."/>
            <person name="Berlin A.M."/>
            <person name="Chapman S.B."/>
            <person name="Gainer-Dewar J."/>
            <person name="Goldberg J."/>
            <person name="Griggs A."/>
            <person name="Gujja S."/>
            <person name="Hansen M."/>
            <person name="Howarth C."/>
            <person name="Imamovic A."/>
            <person name="Ireland A."/>
            <person name="Larimer J."/>
            <person name="McCowan C."/>
            <person name="Murphy C."/>
            <person name="Pearson M."/>
            <person name="Poon T.W."/>
            <person name="Priest M."/>
            <person name="Roberts A."/>
            <person name="Saif S."/>
            <person name="Shea T."/>
            <person name="Sisk P."/>
            <person name="Sykes S."/>
            <person name="Wortman J."/>
            <person name="Nusbaum C."/>
            <person name="Birren B."/>
        </authorList>
    </citation>
    <scope>NUCLEOTIDE SEQUENCE [LARGE SCALE GENOMIC DNA]</scope>
    <source>
        <strain evidence="6">ATCC 38817</strain>
    </source>
</reference>
<proteinExistence type="inferred from homology"/>
<keyword evidence="2" id="KW-0479">Metal-binding</keyword>
<dbReference type="eggNOG" id="ENOG502QR0G">
    <property type="taxonomic scope" value="Eukaryota"/>
</dbReference>
<dbReference type="Proteomes" id="UP000030693">
    <property type="component" value="Unassembled WGS sequence"/>
</dbReference>
<dbReference type="GeneID" id="20525793"/>
<dbReference type="Gene3D" id="2.60.120.330">
    <property type="entry name" value="B-lactam Antibiotic, Isopenicillin N Synthase, Chain"/>
    <property type="match status" value="1"/>
</dbReference>
<evidence type="ECO:0000256" key="1">
    <source>
        <dbReference type="ARBA" id="ARBA00008056"/>
    </source>
</evidence>
<evidence type="ECO:0000256" key="3">
    <source>
        <dbReference type="ARBA" id="ARBA00023002"/>
    </source>
</evidence>
<feature type="domain" description="Isopenicillin N synthase-like Fe(2+) 2OG dioxygenase" evidence="5">
    <location>
        <begin position="184"/>
        <end position="275"/>
    </location>
</feature>
<dbReference type="AlphaFoldDB" id="A0A058ZB75"/>
<dbReference type="Pfam" id="PF03171">
    <property type="entry name" value="2OG-FeII_Oxy"/>
    <property type="match status" value="1"/>
</dbReference>
<keyword evidence="7" id="KW-1185">Reference proteome</keyword>
<sequence length="325" mass="36375">MKSHGILLVRDPRVSEQENSNYLDMLERYFDQPAEAKMADVRADVGYQVGATPERVEVPRCAADPNCEEVISNFGEEHKPTLPLGPDLKWRFFWRIGERPVDTKFPELNCPAVIPAAFPEWETVMNRWGDLMHGAVNTVGAMVGQGLGLGREVFPKMSDKGQHLLAPTGSDLGRYDEKGSIFAGFHYDLNFLTIHGKSRFPGLYIWLRTGEKMRVSVPDGCLLVQAGKQLEWLTGGAIRAGYHEVVFDETTRRALDAARAANRPLWRVSSTMFHHINSDATLEPLGPFATEEACKAYPPTLCGDYVTSELEVIQLRKPDEEEVKA</sequence>
<dbReference type="OrthoDB" id="10248513at2759"/>
<dbReference type="InterPro" id="IPR027443">
    <property type="entry name" value="IPNS-like_sf"/>
</dbReference>
<protein>
    <recommendedName>
        <fullName evidence="5">Isopenicillin N synthase-like Fe(2+) 2OG dioxygenase domain-containing protein</fullName>
    </recommendedName>
</protein>
<evidence type="ECO:0000313" key="7">
    <source>
        <dbReference type="Proteomes" id="UP000030693"/>
    </source>
</evidence>
<gene>
    <name evidence="6" type="ORF">H696_01068</name>
</gene>
<dbReference type="GO" id="GO:0046872">
    <property type="term" value="F:metal ion binding"/>
    <property type="evidence" value="ECO:0007669"/>
    <property type="project" value="UniProtKB-KW"/>
</dbReference>
<dbReference type="SUPFAM" id="SSF51197">
    <property type="entry name" value="Clavaminate synthase-like"/>
    <property type="match status" value="1"/>
</dbReference>
<name>A0A058ZB75_FONAL</name>
<evidence type="ECO:0000256" key="2">
    <source>
        <dbReference type="ARBA" id="ARBA00022723"/>
    </source>
</evidence>
<comment type="similarity">
    <text evidence="1">Belongs to the iron/ascorbate-dependent oxidoreductase family.</text>
</comment>
<dbReference type="RefSeq" id="XP_009493227.1">
    <property type="nucleotide sequence ID" value="XM_009494952.1"/>
</dbReference>
<accession>A0A058ZB75</accession>
<dbReference type="STRING" id="691883.A0A058ZB75"/>